<gene>
    <name evidence="2" type="ORF">EV675_0062</name>
</gene>
<dbReference type="GO" id="GO:0016020">
    <property type="term" value="C:membrane"/>
    <property type="evidence" value="ECO:0007669"/>
    <property type="project" value="TreeGrafter"/>
</dbReference>
<evidence type="ECO:0000259" key="1">
    <source>
        <dbReference type="Pfam" id="PF00561"/>
    </source>
</evidence>
<dbReference type="EMBL" id="SGXC01000001">
    <property type="protein sequence ID" value="RZS84060.1"/>
    <property type="molecule type" value="Genomic_DNA"/>
</dbReference>
<evidence type="ECO:0000313" key="3">
    <source>
        <dbReference type="Proteomes" id="UP000292445"/>
    </source>
</evidence>
<dbReference type="GO" id="GO:0003824">
    <property type="term" value="F:catalytic activity"/>
    <property type="evidence" value="ECO:0007669"/>
    <property type="project" value="InterPro"/>
</dbReference>
<dbReference type="PRINTS" id="PR00412">
    <property type="entry name" value="EPOXHYDRLASE"/>
</dbReference>
<dbReference type="Proteomes" id="UP000292445">
    <property type="component" value="Unassembled WGS sequence"/>
</dbReference>
<evidence type="ECO:0000313" key="2">
    <source>
        <dbReference type="EMBL" id="RZS84060.1"/>
    </source>
</evidence>
<dbReference type="OrthoDB" id="5380819at2"/>
<dbReference type="Pfam" id="PF00561">
    <property type="entry name" value="Abhydrolase_1"/>
    <property type="match status" value="1"/>
</dbReference>
<dbReference type="SUPFAM" id="SSF53474">
    <property type="entry name" value="alpha/beta-Hydrolases"/>
    <property type="match status" value="1"/>
</dbReference>
<dbReference type="PANTHER" id="PTHR43798:SF33">
    <property type="entry name" value="HYDROLASE, PUTATIVE (AFU_ORTHOLOGUE AFUA_2G14860)-RELATED"/>
    <property type="match status" value="1"/>
</dbReference>
<dbReference type="InterPro" id="IPR050266">
    <property type="entry name" value="AB_hydrolase_sf"/>
</dbReference>
<name>A0A4Q7NHX7_9BURK</name>
<reference evidence="2 3" key="1">
    <citation type="submission" date="2019-02" db="EMBL/GenBank/DDBJ databases">
        <title>Genomic Encyclopedia of Type Strains, Phase IV (KMG-IV): sequencing the most valuable type-strain genomes for metagenomic binning, comparative biology and taxonomic classification.</title>
        <authorList>
            <person name="Goeker M."/>
        </authorList>
    </citation>
    <scope>NUCLEOTIDE SEQUENCE [LARGE SCALE GENOMIC DNA]</scope>
    <source>
        <strain evidence="2 3">K24</strain>
    </source>
</reference>
<organism evidence="2 3">
    <name type="scientific">Pigmentiphaga kullae</name>
    <dbReference type="NCBI Taxonomy" id="151784"/>
    <lineage>
        <taxon>Bacteria</taxon>
        <taxon>Pseudomonadati</taxon>
        <taxon>Pseudomonadota</taxon>
        <taxon>Betaproteobacteria</taxon>
        <taxon>Burkholderiales</taxon>
        <taxon>Alcaligenaceae</taxon>
        <taxon>Pigmentiphaga</taxon>
    </lineage>
</organism>
<comment type="caution">
    <text evidence="2">The sequence shown here is derived from an EMBL/GenBank/DDBJ whole genome shotgun (WGS) entry which is preliminary data.</text>
</comment>
<dbReference type="PANTHER" id="PTHR43798">
    <property type="entry name" value="MONOACYLGLYCEROL LIPASE"/>
    <property type="match status" value="1"/>
</dbReference>
<protein>
    <submittedName>
        <fullName evidence="2">Pimeloyl-ACP methyl ester carboxylesterase</fullName>
    </submittedName>
</protein>
<dbReference type="InterPro" id="IPR000639">
    <property type="entry name" value="Epox_hydrolase-like"/>
</dbReference>
<dbReference type="PRINTS" id="PR00111">
    <property type="entry name" value="ABHYDROLASE"/>
</dbReference>
<dbReference type="AlphaFoldDB" id="A0A4Q7NHX7"/>
<dbReference type="InterPro" id="IPR029058">
    <property type="entry name" value="AB_hydrolase_fold"/>
</dbReference>
<dbReference type="Gene3D" id="3.40.50.1820">
    <property type="entry name" value="alpha/beta hydrolase"/>
    <property type="match status" value="1"/>
</dbReference>
<accession>A0A4Q7NHX7</accession>
<feature type="domain" description="AB hydrolase-1" evidence="1">
    <location>
        <begin position="27"/>
        <end position="264"/>
    </location>
</feature>
<proteinExistence type="predicted"/>
<keyword evidence="3" id="KW-1185">Reference proteome</keyword>
<dbReference type="RefSeq" id="WP_130355457.1">
    <property type="nucleotide sequence ID" value="NZ_SGXC01000001.1"/>
</dbReference>
<dbReference type="InterPro" id="IPR000073">
    <property type="entry name" value="AB_hydrolase_1"/>
</dbReference>
<sequence>MDRRDHTVRCAGLNLHVADWGDAGGWPVLMLHGIRSFADTFEGLAGALQPGYRVLALDHRGRGQSDWDPGRNYYTDAYVQDVRAVVEQLGLSRFDLLGHSMGGINAIVYAAAHPDRVRKLVVEDAGPGAFDDSDGARRIRAELSRTPESFADWSAAEAFMREIRPTVTPEAIAARLRHMLEPHGGRLRWRYDHAGIKAARLDPDPARVVDLWPPVQALRCPTLVLRGGRSDYLGVATAQAMAARNPAIAWREIPDAGHYVHDDQPERVARAVAEFLGAAPAP</sequence>